<feature type="domain" description="Solute-binding protein family 5" evidence="7">
    <location>
        <begin position="106"/>
        <end position="436"/>
    </location>
</feature>
<dbReference type="Gene3D" id="3.10.105.10">
    <property type="entry name" value="Dipeptide-binding Protein, Domain 3"/>
    <property type="match status" value="1"/>
</dbReference>
<evidence type="ECO:0000256" key="5">
    <source>
        <dbReference type="SAM" id="MobiDB-lite"/>
    </source>
</evidence>
<dbReference type="Gene3D" id="3.40.190.10">
    <property type="entry name" value="Periplasmic binding protein-like II"/>
    <property type="match status" value="1"/>
</dbReference>
<dbReference type="PROSITE" id="PS51257">
    <property type="entry name" value="PROKAR_LIPOPROTEIN"/>
    <property type="match status" value="1"/>
</dbReference>
<comment type="caution">
    <text evidence="8">The sequence shown here is derived from an EMBL/GenBank/DDBJ whole genome shotgun (WGS) entry which is preliminary data.</text>
</comment>
<dbReference type="PANTHER" id="PTHR30290">
    <property type="entry name" value="PERIPLASMIC BINDING COMPONENT OF ABC TRANSPORTER"/>
    <property type="match status" value="1"/>
</dbReference>
<dbReference type="PANTHER" id="PTHR30290:SF10">
    <property type="entry name" value="PERIPLASMIC OLIGOPEPTIDE-BINDING PROTEIN-RELATED"/>
    <property type="match status" value="1"/>
</dbReference>
<organism evidence="8 9">
    <name type="scientific">Actinophytocola gossypii</name>
    <dbReference type="NCBI Taxonomy" id="2812003"/>
    <lineage>
        <taxon>Bacteria</taxon>
        <taxon>Bacillati</taxon>
        <taxon>Actinomycetota</taxon>
        <taxon>Actinomycetes</taxon>
        <taxon>Pseudonocardiales</taxon>
        <taxon>Pseudonocardiaceae</taxon>
    </lineage>
</organism>
<dbReference type="InterPro" id="IPR039424">
    <property type="entry name" value="SBP_5"/>
</dbReference>
<comment type="similarity">
    <text evidence="2">Belongs to the bacterial solute-binding protein 5 family.</text>
</comment>
<evidence type="ECO:0000256" key="2">
    <source>
        <dbReference type="ARBA" id="ARBA00005695"/>
    </source>
</evidence>
<keyword evidence="4 6" id="KW-0732">Signal</keyword>
<keyword evidence="9" id="KW-1185">Reference proteome</keyword>
<proteinExistence type="inferred from homology"/>
<sequence>MRTRVTRRAAGIGALVTAVALVATACGGGGGGGGAAGGSNPLEHTSRGSLEQMVRTDGAPAEPTGTLRVGSWISNTSFDPVAVSLIQGQNLHAVYDPLFQIDADNQPVPWLVTEWDEPSDNSVRLTLRDDVVFHDGTPFDAAAVKVNLERAAQTTTSPNANMYSLIESVTVESEYVAVVEFTRPYPNFYYNMATPAGMMVSPTAIQEGTDLARQPAGSGGWRWDAAGFVEGSKQVYTANPDYWNPDAVRVETVEISILTDPTARLNAFTSGQIDVMSYVPDANKASVETAGTRVFSDLTIATSLAILDREGTVVPAFADERVRKAIGLLLDREGFNASVLGDSGLPAGGFASPTTEWHDESLDDRALNVERAKTLLAEAGYENGFSFDMPSTTSIATAVVAIQQMLAAGGIEMNIVELPPSEYSAAQRNGESPAAYLIPTAVDMDQWWTRSVSNNSPFNPFGLTDLGDLEQRYLDSLTLSGAERAPVMRELQAEVIERGVIFPLSLRSRIAAASESVVATQQPFFAPEDWSLRPHYLWLAG</sequence>
<evidence type="ECO:0000259" key="7">
    <source>
        <dbReference type="Pfam" id="PF00496"/>
    </source>
</evidence>
<keyword evidence="3" id="KW-0813">Transport</keyword>
<evidence type="ECO:0000256" key="3">
    <source>
        <dbReference type="ARBA" id="ARBA00022448"/>
    </source>
</evidence>
<dbReference type="EMBL" id="JAFFZE010000004">
    <property type="protein sequence ID" value="MCT2582254.1"/>
    <property type="molecule type" value="Genomic_DNA"/>
</dbReference>
<feature type="signal peptide" evidence="6">
    <location>
        <begin position="1"/>
        <end position="25"/>
    </location>
</feature>
<dbReference type="RefSeq" id="WP_260189601.1">
    <property type="nucleotide sequence ID" value="NZ_JAFFZE010000004.1"/>
</dbReference>
<feature type="region of interest" description="Disordered" evidence="5">
    <location>
        <begin position="30"/>
        <end position="50"/>
    </location>
</feature>
<dbReference type="CDD" id="cd00995">
    <property type="entry name" value="PBP2_NikA_DppA_OppA_like"/>
    <property type="match status" value="1"/>
</dbReference>
<dbReference type="SUPFAM" id="SSF53850">
    <property type="entry name" value="Periplasmic binding protein-like II"/>
    <property type="match status" value="1"/>
</dbReference>
<evidence type="ECO:0000313" key="9">
    <source>
        <dbReference type="Proteomes" id="UP001156441"/>
    </source>
</evidence>
<feature type="chain" id="PRO_5045916735" evidence="6">
    <location>
        <begin position="26"/>
        <end position="541"/>
    </location>
</feature>
<evidence type="ECO:0000313" key="8">
    <source>
        <dbReference type="EMBL" id="MCT2582254.1"/>
    </source>
</evidence>
<accession>A0ABT2J323</accession>
<evidence type="ECO:0000256" key="6">
    <source>
        <dbReference type="SAM" id="SignalP"/>
    </source>
</evidence>
<gene>
    <name evidence="8" type="ORF">JT362_03830</name>
</gene>
<dbReference type="Proteomes" id="UP001156441">
    <property type="component" value="Unassembled WGS sequence"/>
</dbReference>
<dbReference type="Pfam" id="PF00496">
    <property type="entry name" value="SBP_bac_5"/>
    <property type="match status" value="1"/>
</dbReference>
<comment type="subcellular location">
    <subcellularLocation>
        <location evidence="1">Cell envelope</location>
    </subcellularLocation>
</comment>
<name>A0ABT2J323_9PSEU</name>
<reference evidence="8 9" key="1">
    <citation type="submission" date="2021-02" db="EMBL/GenBank/DDBJ databases">
        <title>Actinophytocola xerophila sp. nov., isolated from soil of cotton cropping field.</title>
        <authorList>
            <person name="Huang R."/>
            <person name="Chen X."/>
            <person name="Ge X."/>
            <person name="Liu W."/>
        </authorList>
    </citation>
    <scope>NUCLEOTIDE SEQUENCE [LARGE SCALE GENOMIC DNA]</scope>
    <source>
        <strain evidence="8 9">S1-96</strain>
    </source>
</reference>
<protein>
    <submittedName>
        <fullName evidence="8">ABC transporter substrate-binding protein</fullName>
    </submittedName>
</protein>
<evidence type="ECO:0000256" key="4">
    <source>
        <dbReference type="ARBA" id="ARBA00022729"/>
    </source>
</evidence>
<dbReference type="InterPro" id="IPR000914">
    <property type="entry name" value="SBP_5_dom"/>
</dbReference>
<evidence type="ECO:0000256" key="1">
    <source>
        <dbReference type="ARBA" id="ARBA00004196"/>
    </source>
</evidence>